<name>A0A267MR01_9FIRM</name>
<evidence type="ECO:0000259" key="1">
    <source>
        <dbReference type="Pfam" id="PF02796"/>
    </source>
</evidence>
<dbReference type="Gene3D" id="1.10.10.60">
    <property type="entry name" value="Homeodomain-like"/>
    <property type="match status" value="1"/>
</dbReference>
<dbReference type="SUPFAM" id="SSF46689">
    <property type="entry name" value="Homeodomain-like"/>
    <property type="match status" value="1"/>
</dbReference>
<comment type="caution">
    <text evidence="2">The sequence shown here is derived from an EMBL/GenBank/DDBJ whole genome shotgun (WGS) entry which is preliminary data.</text>
</comment>
<dbReference type="RefSeq" id="WP_095130660.1">
    <property type="nucleotide sequence ID" value="NZ_NIBG01000001.1"/>
</dbReference>
<dbReference type="Pfam" id="PF02796">
    <property type="entry name" value="HTH_7"/>
    <property type="match status" value="1"/>
</dbReference>
<dbReference type="EMBL" id="NIBG01000001">
    <property type="protein sequence ID" value="PAB61338.1"/>
    <property type="molecule type" value="Genomic_DNA"/>
</dbReference>
<accession>A0A267MR01</accession>
<gene>
    <name evidence="2" type="ORF">CCE28_02590</name>
</gene>
<feature type="domain" description="Resolvase HTH" evidence="1">
    <location>
        <begin position="27"/>
        <end position="58"/>
    </location>
</feature>
<reference evidence="2 3" key="1">
    <citation type="submission" date="2017-06" db="EMBL/GenBank/DDBJ databases">
        <title>Draft genome sequence of anaerobic fermentative bacterium Anaeromicrobium sediminis DY2726D isolated from West Pacific Ocean sediments.</title>
        <authorList>
            <person name="Zeng X."/>
        </authorList>
    </citation>
    <scope>NUCLEOTIDE SEQUENCE [LARGE SCALE GENOMIC DNA]</scope>
    <source>
        <strain evidence="2 3">DY2726D</strain>
    </source>
</reference>
<evidence type="ECO:0000313" key="2">
    <source>
        <dbReference type="EMBL" id="PAB61338.1"/>
    </source>
</evidence>
<sequence length="69" mass="7854">MGVLYEIIKNAEVISVSGMGNKHRKWTNKDLDELGKLYLSGMSISKLARKYKVSTTTINKRLKEIGLRK</sequence>
<dbReference type="Proteomes" id="UP000216024">
    <property type="component" value="Unassembled WGS sequence"/>
</dbReference>
<organism evidence="2 3">
    <name type="scientific">Anaeromicrobium sediminis</name>
    <dbReference type="NCBI Taxonomy" id="1478221"/>
    <lineage>
        <taxon>Bacteria</taxon>
        <taxon>Bacillati</taxon>
        <taxon>Bacillota</taxon>
        <taxon>Clostridia</taxon>
        <taxon>Peptostreptococcales</taxon>
        <taxon>Thermotaleaceae</taxon>
        <taxon>Anaeromicrobium</taxon>
    </lineage>
</organism>
<dbReference type="InterPro" id="IPR009057">
    <property type="entry name" value="Homeodomain-like_sf"/>
</dbReference>
<evidence type="ECO:0000313" key="3">
    <source>
        <dbReference type="Proteomes" id="UP000216024"/>
    </source>
</evidence>
<dbReference type="AlphaFoldDB" id="A0A267MR01"/>
<proteinExistence type="predicted"/>
<dbReference type="InterPro" id="IPR006120">
    <property type="entry name" value="Resolvase_HTH_dom"/>
</dbReference>
<dbReference type="GO" id="GO:0003677">
    <property type="term" value="F:DNA binding"/>
    <property type="evidence" value="ECO:0007669"/>
    <property type="project" value="InterPro"/>
</dbReference>
<dbReference type="GO" id="GO:0000150">
    <property type="term" value="F:DNA strand exchange activity"/>
    <property type="evidence" value="ECO:0007669"/>
    <property type="project" value="InterPro"/>
</dbReference>
<protein>
    <recommendedName>
        <fullName evidence="1">Resolvase HTH domain-containing protein</fullName>
    </recommendedName>
</protein>
<keyword evidence="3" id="KW-1185">Reference proteome</keyword>